<dbReference type="PROSITE" id="PS51900">
    <property type="entry name" value="CB"/>
    <property type="match status" value="1"/>
</dbReference>
<gene>
    <name evidence="9" type="ORF">SAMN02745178_02917</name>
</gene>
<keyword evidence="4 6" id="KW-0238">DNA-binding</keyword>
<dbReference type="InterPro" id="IPR013762">
    <property type="entry name" value="Integrase-like_cat_sf"/>
</dbReference>
<dbReference type="GeneID" id="93339318"/>
<dbReference type="Gene3D" id="1.10.443.10">
    <property type="entry name" value="Intergrase catalytic core"/>
    <property type="match status" value="1"/>
</dbReference>
<dbReference type="GO" id="GO:0015074">
    <property type="term" value="P:DNA integration"/>
    <property type="evidence" value="ECO:0007669"/>
    <property type="project" value="UniProtKB-KW"/>
</dbReference>
<keyword evidence="10" id="KW-1185">Reference proteome</keyword>
<comment type="function">
    <text evidence="1">Site-specific tyrosine recombinase, which acts by catalyzing the cutting and rejoining of the recombining DNA molecules.</text>
</comment>
<dbReference type="Gene3D" id="1.10.150.130">
    <property type="match status" value="1"/>
</dbReference>
<evidence type="ECO:0000259" key="7">
    <source>
        <dbReference type="PROSITE" id="PS51898"/>
    </source>
</evidence>
<comment type="similarity">
    <text evidence="2">Belongs to the 'phage' integrase family.</text>
</comment>
<dbReference type="InterPro" id="IPR002104">
    <property type="entry name" value="Integrase_catalytic"/>
</dbReference>
<dbReference type="OrthoDB" id="9785687at2"/>
<evidence type="ECO:0000259" key="8">
    <source>
        <dbReference type="PROSITE" id="PS51900"/>
    </source>
</evidence>
<proteinExistence type="inferred from homology"/>
<organism evidence="9 10">
    <name type="scientific">Gemmiger formicilis</name>
    <dbReference type="NCBI Taxonomy" id="745368"/>
    <lineage>
        <taxon>Bacteria</taxon>
        <taxon>Bacillati</taxon>
        <taxon>Bacillota</taxon>
        <taxon>Clostridia</taxon>
        <taxon>Eubacteriales</taxon>
        <taxon>Gemmiger</taxon>
    </lineage>
</organism>
<dbReference type="GO" id="GO:0006310">
    <property type="term" value="P:DNA recombination"/>
    <property type="evidence" value="ECO:0007669"/>
    <property type="project" value="UniProtKB-KW"/>
</dbReference>
<evidence type="ECO:0000256" key="1">
    <source>
        <dbReference type="ARBA" id="ARBA00003283"/>
    </source>
</evidence>
<evidence type="ECO:0000313" key="10">
    <source>
        <dbReference type="Proteomes" id="UP000190286"/>
    </source>
</evidence>
<dbReference type="AlphaFoldDB" id="A0A1T4YC56"/>
<evidence type="ECO:0000256" key="5">
    <source>
        <dbReference type="ARBA" id="ARBA00023172"/>
    </source>
</evidence>
<dbReference type="STRING" id="745368.SAMN02745178_02917"/>
<feature type="non-terminal residue" evidence="9">
    <location>
        <position position="247"/>
    </location>
</feature>
<dbReference type="InterPro" id="IPR004107">
    <property type="entry name" value="Integrase_SAM-like_N"/>
</dbReference>
<dbReference type="EMBL" id="FUYF01000077">
    <property type="protein sequence ID" value="SKA99273.1"/>
    <property type="molecule type" value="Genomic_DNA"/>
</dbReference>
<dbReference type="Proteomes" id="UP000190286">
    <property type="component" value="Unassembled WGS sequence"/>
</dbReference>
<sequence>MAYIKKKSERKYKITVCNGYKVNGQKRMKAQTITVPSSVPKRGIQQYVMAEAERIEKKFKYGVEESDQTHFEQYAENWLKRQEPFFTATTYAGYKRNLDIVYPLIGGIPLAKLRPMTLEEMCEELRKRPGHGGNCIKETTVQKYLETVSSVLEDAKKNDIIPFNPAHRVRKKHFEKEVQHIPQKYEMGKLMRAIQNEPILYRAYYTLAITTGLRRGELCALQWRDITGACELTVRRSRSCASGQIVE</sequence>
<reference evidence="9 10" key="1">
    <citation type="submission" date="2017-02" db="EMBL/GenBank/DDBJ databases">
        <authorList>
            <person name="Peterson S.W."/>
        </authorList>
    </citation>
    <scope>NUCLEOTIDE SEQUENCE [LARGE SCALE GENOMIC DNA]</scope>
    <source>
        <strain evidence="9 10">ATCC 27749</strain>
    </source>
</reference>
<evidence type="ECO:0000256" key="2">
    <source>
        <dbReference type="ARBA" id="ARBA00008857"/>
    </source>
</evidence>
<keyword evidence="3" id="KW-0229">DNA integration</keyword>
<dbReference type="InterPro" id="IPR011010">
    <property type="entry name" value="DNA_brk_join_enz"/>
</dbReference>
<feature type="domain" description="Tyr recombinase" evidence="7">
    <location>
        <begin position="176"/>
        <end position="247"/>
    </location>
</feature>
<keyword evidence="5" id="KW-0233">DNA recombination</keyword>
<dbReference type="GO" id="GO:0003677">
    <property type="term" value="F:DNA binding"/>
    <property type="evidence" value="ECO:0007669"/>
    <property type="project" value="UniProtKB-UniRule"/>
</dbReference>
<dbReference type="InterPro" id="IPR010998">
    <property type="entry name" value="Integrase_recombinase_N"/>
</dbReference>
<dbReference type="PROSITE" id="PS51898">
    <property type="entry name" value="TYR_RECOMBINASE"/>
    <property type="match status" value="1"/>
</dbReference>
<evidence type="ECO:0000256" key="4">
    <source>
        <dbReference type="ARBA" id="ARBA00023125"/>
    </source>
</evidence>
<evidence type="ECO:0000256" key="6">
    <source>
        <dbReference type="PROSITE-ProRule" id="PRU01248"/>
    </source>
</evidence>
<evidence type="ECO:0000313" key="9">
    <source>
        <dbReference type="EMBL" id="SKA99273.1"/>
    </source>
</evidence>
<evidence type="ECO:0000256" key="3">
    <source>
        <dbReference type="ARBA" id="ARBA00022908"/>
    </source>
</evidence>
<dbReference type="Pfam" id="PF14659">
    <property type="entry name" value="Phage_int_SAM_3"/>
    <property type="match status" value="1"/>
</dbReference>
<dbReference type="InterPro" id="IPR044068">
    <property type="entry name" value="CB"/>
</dbReference>
<feature type="domain" description="Core-binding (CB)" evidence="8">
    <location>
        <begin position="69"/>
        <end position="156"/>
    </location>
</feature>
<dbReference type="SUPFAM" id="SSF56349">
    <property type="entry name" value="DNA breaking-rejoining enzymes"/>
    <property type="match status" value="1"/>
</dbReference>
<accession>A0A1T4YC56</accession>
<dbReference type="RefSeq" id="WP_143402821.1">
    <property type="nucleotide sequence ID" value="NZ_FUYF01000077.1"/>
</dbReference>
<protein>
    <submittedName>
        <fullName evidence="9">Phage integrase, N-terminal SAM-like domain</fullName>
    </submittedName>
</protein>
<name>A0A1T4YC56_9FIRM</name>